<sequence>MANVYISQTGSNNPFNGIDIGSYSAPTLADIDGDGDLDAIVGEFDRNLKYFQNTGSNTAPVYTEQTGTANPFNGINIRRYSKPTLADLDGDGDLDAIVGGRNSTLKYFQNTGSSTAPVYTEQTGTANPFDGINVGSFSAPTFADLDGDGDLDAIVGESYGTLRYYQNTGSSTAPVYTEQTGTANPFDGIDIGSYSAPTLADIDGDGDLDAIIGELNGTLKYYQNTGSSTAPVYTAQTGTANPFNGINIGSLSAPTFADIDGDGDLDAIVGENDGTLKYFQSVPAIAITPTGGNTQVTEGGATDSYTVVLNVQPSADVTIALNGGTQLSTNFTTLTFTSANWNVPQTVTVTAVDDGIGEGPHRGVITATSSSTDSRFNGIAIDAVPVSITDNDLPTTPRFYTQQTGTANPFNGINIGSLSAPTFADIDGDGDLDAIVGENDGTLKYFQSVPAIAITPTGGNTQVTEGGATDSYTVVLNVQPSADVTIALNGGTQLSTNFTTLTFTSANWNVPQTVTVTAVDDGIGEGPHRGVITATSSSTDSRFNGIAIDAVPVSITDNDLPTTPRFYTEQTGTANPFNGIDIGDYTAPTLADLDGDGDLDAIVGERYGNLKYYQNTGSSTAPVYTEQTGTANPFDGIDIGSYSTPTFADLDGDGDLDAIVGERDGNLNYFQNTGSSTAPVYTEQTGTANPFNGINIGRYNTPTFADLDGDGDLDAIVGGLYGTLNYYQNTGSSTAPVYTEQTGIANPFDGIDIGVLSAPTFADLDGDGDLDAIVGERDGNLIYFQSVPNLAPTAVALNNQVTTIAENTDTTTRIKVADIAITDDALGTNTISLSGADAASFEVDGTELYLIADTTLDFEAKPSLVMLLPSPLMTPPLVLLLM</sequence>
<dbReference type="SUPFAM" id="SSF69318">
    <property type="entry name" value="Integrin alpha N-terminal domain"/>
    <property type="match status" value="2"/>
</dbReference>
<dbReference type="RefSeq" id="WP_194020278.1">
    <property type="nucleotide sequence ID" value="NZ_JADEVV010000038.1"/>
</dbReference>
<dbReference type="Gene3D" id="2.130.10.130">
    <property type="entry name" value="Integrin alpha, N-terminal"/>
    <property type="match status" value="2"/>
</dbReference>
<evidence type="ECO:0000256" key="1">
    <source>
        <dbReference type="ARBA" id="ARBA00022729"/>
    </source>
</evidence>
<reference evidence="2 3" key="1">
    <citation type="submission" date="2020-10" db="EMBL/GenBank/DDBJ databases">
        <authorList>
            <person name="Castelo-Branco R."/>
            <person name="Eusebio N."/>
            <person name="Adriana R."/>
            <person name="Vieira A."/>
            <person name="Brugerolle De Fraissinette N."/>
            <person name="Rezende De Castro R."/>
            <person name="Schneider M.P."/>
            <person name="Vasconcelos V."/>
            <person name="Leao P.N."/>
        </authorList>
    </citation>
    <scope>NUCLEOTIDE SEQUENCE [LARGE SCALE GENOMIC DNA]</scope>
    <source>
        <strain evidence="2 3">LEGE 00031</strain>
    </source>
</reference>
<dbReference type="PANTHER" id="PTHR44103:SF1">
    <property type="entry name" value="PROPROTEIN CONVERTASE P"/>
    <property type="match status" value="1"/>
</dbReference>
<comment type="caution">
    <text evidence="2">The sequence shown here is derived from an EMBL/GenBank/DDBJ whole genome shotgun (WGS) entry which is preliminary data.</text>
</comment>
<organism evidence="2 3">
    <name type="scientific">Synechocystis salina LEGE 00031</name>
    <dbReference type="NCBI Taxonomy" id="1828736"/>
    <lineage>
        <taxon>Bacteria</taxon>
        <taxon>Bacillati</taxon>
        <taxon>Cyanobacteriota</taxon>
        <taxon>Cyanophyceae</taxon>
        <taxon>Synechococcales</taxon>
        <taxon>Merismopediaceae</taxon>
        <taxon>Synechocystis</taxon>
    </lineage>
</organism>
<accession>A0ABR9VWF9</accession>
<evidence type="ECO:0000313" key="2">
    <source>
        <dbReference type="EMBL" id="MBE9254753.1"/>
    </source>
</evidence>
<name>A0ABR9VWF9_9SYNC</name>
<keyword evidence="3" id="KW-1185">Reference proteome</keyword>
<keyword evidence="1" id="KW-0732">Signal</keyword>
<evidence type="ECO:0000313" key="3">
    <source>
        <dbReference type="Proteomes" id="UP000658720"/>
    </source>
</evidence>
<proteinExistence type="predicted"/>
<dbReference type="Proteomes" id="UP000658720">
    <property type="component" value="Unassembled WGS sequence"/>
</dbReference>
<protein>
    <submittedName>
        <fullName evidence="2">VCBS repeat-containing protein</fullName>
    </submittedName>
</protein>
<gene>
    <name evidence="2" type="ORF">IQ217_13090</name>
</gene>
<dbReference type="InterPro" id="IPR013517">
    <property type="entry name" value="FG-GAP"/>
</dbReference>
<dbReference type="InterPro" id="IPR028994">
    <property type="entry name" value="Integrin_alpha_N"/>
</dbReference>
<dbReference type="PANTHER" id="PTHR44103">
    <property type="entry name" value="PROPROTEIN CONVERTASE P"/>
    <property type="match status" value="1"/>
</dbReference>
<dbReference type="Pfam" id="PF13517">
    <property type="entry name" value="FG-GAP_3"/>
    <property type="match status" value="4"/>
</dbReference>
<dbReference type="EMBL" id="JADEVV010000038">
    <property type="protein sequence ID" value="MBE9254753.1"/>
    <property type="molecule type" value="Genomic_DNA"/>
</dbReference>